<dbReference type="EMBL" id="GL378388">
    <property type="protein sequence ID" value="EFJ41976.1"/>
    <property type="molecule type" value="Genomic_DNA"/>
</dbReference>
<evidence type="ECO:0000256" key="1">
    <source>
        <dbReference type="SAM" id="MobiDB-lite"/>
    </source>
</evidence>
<sequence>MQLSQGFKALLRQSALAQPAQQQLGTCAAAARKNSISSSATSGSSQEGESTEGQAPMPNFNSASGTEDPRDVAARVGRTTGSGTGPVELKSWDAREGGGGTENDNECPGGYSGPQEQLASGGAAGQTEGRRVLQPDVQAASGGSSRQGGSSSCDDQDRRADAAAAATAGPLGGRMVAPAEAPSQGEDLPPGHDGSGSTLKSPADQADA</sequence>
<feature type="region of interest" description="Disordered" evidence="1">
    <location>
        <begin position="15"/>
        <end position="208"/>
    </location>
</feature>
<name>D8UEB7_VOLCA</name>
<dbReference type="Proteomes" id="UP000001058">
    <property type="component" value="Unassembled WGS sequence"/>
</dbReference>
<dbReference type="OrthoDB" id="550379at2759"/>
<dbReference type="EMBL" id="GL378586">
    <property type="protein sequence ID" value="EFJ39424.1"/>
    <property type="molecule type" value="Genomic_DNA"/>
</dbReference>
<protein>
    <submittedName>
        <fullName evidence="3">Uncharacterized protein</fullName>
    </submittedName>
</protein>
<dbReference type="GeneID" id="9622749"/>
<feature type="compositionally biased region" description="Low complexity" evidence="1">
    <location>
        <begin position="15"/>
        <end position="24"/>
    </location>
</feature>
<dbReference type="InParanoid" id="D8UEB7"/>
<feature type="compositionally biased region" description="Low complexity" evidence="1">
    <location>
        <begin position="37"/>
        <end position="55"/>
    </location>
</feature>
<gene>
    <name evidence="2" type="ORF">VOLCADRAFT_100995</name>
    <name evidence="3" type="ORF">VOLCADRAFT_98055</name>
</gene>
<reference evidence="3 4" key="1">
    <citation type="journal article" date="2010" name="Science">
        <title>Genomic analysis of organismal complexity in the multicellular green alga Volvox carteri.</title>
        <authorList>
            <person name="Prochnik S.E."/>
            <person name="Umen J."/>
            <person name="Nedelcu A.M."/>
            <person name="Hallmann A."/>
            <person name="Miller S.M."/>
            <person name="Nishii I."/>
            <person name="Ferris P."/>
            <person name="Kuo A."/>
            <person name="Mitros T."/>
            <person name="Fritz-Laylin L.K."/>
            <person name="Hellsten U."/>
            <person name="Chapman J."/>
            <person name="Simakov O."/>
            <person name="Rensing S.A."/>
            <person name="Terry A."/>
            <person name="Pangilinan J."/>
            <person name="Kapitonov V."/>
            <person name="Jurka J."/>
            <person name="Salamov A."/>
            <person name="Shapiro H."/>
            <person name="Schmutz J."/>
            <person name="Grimwood J."/>
            <person name="Lindquist E."/>
            <person name="Lucas S."/>
            <person name="Grigoriev I.V."/>
            <person name="Schmitt R."/>
            <person name="Kirk D."/>
            <person name="Rokhsar D.S."/>
        </authorList>
    </citation>
    <scope>NUCLEOTIDE SEQUENCE [LARGE SCALE GENOMIC DNA]</scope>
    <source>
        <strain evidence="3">Eve</strain>
        <strain evidence="4">f. Nagariensis / Eve</strain>
    </source>
</reference>
<dbReference type="AlphaFoldDB" id="D8UEB7"/>
<proteinExistence type="predicted"/>
<evidence type="ECO:0000313" key="4">
    <source>
        <dbReference type="Proteomes" id="UP000001058"/>
    </source>
</evidence>
<dbReference type="RefSeq" id="XP_002959513.1">
    <property type="nucleotide sequence ID" value="XM_002959467.1"/>
</dbReference>
<evidence type="ECO:0000313" key="3">
    <source>
        <dbReference type="EMBL" id="EFJ41976.1"/>
    </source>
</evidence>
<dbReference type="RefSeq" id="XP_002957013.1">
    <property type="nucleotide sequence ID" value="XM_002956967.1"/>
</dbReference>
<feature type="compositionally biased region" description="Low complexity" evidence="1">
    <location>
        <begin position="138"/>
        <end position="153"/>
    </location>
</feature>
<dbReference type="KEGG" id="vcn:VOLCADRAFT_98055"/>
<keyword evidence="4" id="KW-1185">Reference proteome</keyword>
<organism evidence="4">
    <name type="scientific">Volvox carteri f. nagariensis</name>
    <dbReference type="NCBI Taxonomy" id="3068"/>
    <lineage>
        <taxon>Eukaryota</taxon>
        <taxon>Viridiplantae</taxon>
        <taxon>Chlorophyta</taxon>
        <taxon>core chlorophytes</taxon>
        <taxon>Chlorophyceae</taxon>
        <taxon>CS clade</taxon>
        <taxon>Chlamydomonadales</taxon>
        <taxon>Volvocaceae</taxon>
        <taxon>Volvox</taxon>
    </lineage>
</organism>
<evidence type="ECO:0000313" key="2">
    <source>
        <dbReference type="EMBL" id="EFJ39424.1"/>
    </source>
</evidence>
<accession>D8UEB7</accession>
<dbReference type="GeneID" id="9621356"/>
<dbReference type="KEGG" id="vcn:VOLCADRAFT_100995"/>